<dbReference type="SUPFAM" id="SSF49879">
    <property type="entry name" value="SMAD/FHA domain"/>
    <property type="match status" value="1"/>
</dbReference>
<evidence type="ECO:0000256" key="10">
    <source>
        <dbReference type="ARBA" id="ARBA00023273"/>
    </source>
</evidence>
<dbReference type="Pfam" id="PF00063">
    <property type="entry name" value="Myosin_head"/>
    <property type="match status" value="2"/>
</dbReference>
<feature type="domain" description="Myosin motor" evidence="14">
    <location>
        <begin position="6"/>
        <end position="646"/>
    </location>
</feature>
<dbReference type="InterPro" id="IPR017855">
    <property type="entry name" value="SMAD-like_dom_sf"/>
</dbReference>
<evidence type="ECO:0000259" key="14">
    <source>
        <dbReference type="PROSITE" id="PS51456"/>
    </source>
</evidence>
<protein>
    <submittedName>
        <fullName evidence="15">Myosin-IIIb</fullName>
    </submittedName>
</protein>
<dbReference type="SMART" id="SM00524">
    <property type="entry name" value="DWB"/>
    <property type="match status" value="1"/>
</dbReference>
<dbReference type="Pfam" id="PF03166">
    <property type="entry name" value="MH2"/>
    <property type="match status" value="1"/>
</dbReference>
<feature type="region of interest" description="Disordered" evidence="12">
    <location>
        <begin position="701"/>
        <end position="875"/>
    </location>
</feature>
<keyword evidence="4" id="KW-0677">Repeat</keyword>
<dbReference type="Gene3D" id="1.20.58.530">
    <property type="match status" value="1"/>
</dbReference>
<evidence type="ECO:0000256" key="4">
    <source>
        <dbReference type="ARBA" id="ARBA00022737"/>
    </source>
</evidence>
<dbReference type="CDD" id="cd00124">
    <property type="entry name" value="MYSc"/>
    <property type="match status" value="1"/>
</dbReference>
<keyword evidence="5 11" id="KW-0547">Nucleotide-binding</keyword>
<evidence type="ECO:0000313" key="16">
    <source>
        <dbReference type="Proteomes" id="UP000225706"/>
    </source>
</evidence>
<evidence type="ECO:0000313" key="15">
    <source>
        <dbReference type="EMBL" id="PFX20835.1"/>
    </source>
</evidence>
<keyword evidence="6 11" id="KW-0067">ATP-binding</keyword>
<dbReference type="GO" id="GO:0030832">
    <property type="term" value="P:regulation of actin filament length"/>
    <property type="evidence" value="ECO:0007669"/>
    <property type="project" value="TreeGrafter"/>
</dbReference>
<feature type="compositionally biased region" description="Low complexity" evidence="12">
    <location>
        <begin position="794"/>
        <end position="804"/>
    </location>
</feature>
<evidence type="ECO:0000256" key="12">
    <source>
        <dbReference type="SAM" id="MobiDB-lite"/>
    </source>
</evidence>
<evidence type="ECO:0000259" key="13">
    <source>
        <dbReference type="PROSITE" id="PS51076"/>
    </source>
</evidence>
<feature type="compositionally biased region" description="Polar residues" evidence="12">
    <location>
        <begin position="1210"/>
        <end position="1219"/>
    </location>
</feature>
<dbReference type="Gene3D" id="1.20.120.720">
    <property type="entry name" value="Myosin VI head, motor domain, U50 subdomain"/>
    <property type="match status" value="1"/>
</dbReference>
<keyword evidence="16" id="KW-1185">Reference proteome</keyword>
<dbReference type="Proteomes" id="UP000225706">
    <property type="component" value="Unassembled WGS sequence"/>
</dbReference>
<keyword evidence="9" id="KW-0206">Cytoskeleton</keyword>
<comment type="similarity">
    <text evidence="11">Belongs to the TRAFAC class myosin-kinesin ATPase superfamily. Myosin family.</text>
</comment>
<dbReference type="InterPro" id="IPR052409">
    <property type="entry name" value="Myosin-III_kinase_activity"/>
</dbReference>
<dbReference type="AlphaFoldDB" id="A0A2B4RX62"/>
<reference evidence="16" key="1">
    <citation type="journal article" date="2017" name="bioRxiv">
        <title>Comparative analysis of the genomes of Stylophora pistillata and Acropora digitifera provides evidence for extensive differences between species of corals.</title>
        <authorList>
            <person name="Voolstra C.R."/>
            <person name="Li Y."/>
            <person name="Liew Y.J."/>
            <person name="Baumgarten S."/>
            <person name="Zoccola D."/>
            <person name="Flot J.-F."/>
            <person name="Tambutte S."/>
            <person name="Allemand D."/>
            <person name="Aranda M."/>
        </authorList>
    </citation>
    <scope>NUCLEOTIDE SEQUENCE [LARGE SCALE GENOMIC DNA]</scope>
</reference>
<comment type="caution">
    <text evidence="15">The sequence shown here is derived from an EMBL/GenBank/DDBJ whole genome shotgun (WGS) entry which is preliminary data.</text>
</comment>
<evidence type="ECO:0000256" key="8">
    <source>
        <dbReference type="ARBA" id="ARBA00023175"/>
    </source>
</evidence>
<dbReference type="STRING" id="50429.A0A2B4RX62"/>
<keyword evidence="10" id="KW-0966">Cell projection</keyword>
<feature type="region of interest" description="Disordered" evidence="12">
    <location>
        <begin position="1164"/>
        <end position="1189"/>
    </location>
</feature>
<dbReference type="GO" id="GO:0000146">
    <property type="term" value="F:microfilament motor activity"/>
    <property type="evidence" value="ECO:0007669"/>
    <property type="project" value="TreeGrafter"/>
</dbReference>
<dbReference type="InterPro" id="IPR008984">
    <property type="entry name" value="SMAD_FHA_dom_sf"/>
</dbReference>
<dbReference type="PROSITE" id="PS50096">
    <property type="entry name" value="IQ"/>
    <property type="match status" value="1"/>
</dbReference>
<evidence type="ECO:0000256" key="6">
    <source>
        <dbReference type="ARBA" id="ARBA00022840"/>
    </source>
</evidence>
<organism evidence="15 16">
    <name type="scientific">Stylophora pistillata</name>
    <name type="common">Smooth cauliflower coral</name>
    <dbReference type="NCBI Taxonomy" id="50429"/>
    <lineage>
        <taxon>Eukaryota</taxon>
        <taxon>Metazoa</taxon>
        <taxon>Cnidaria</taxon>
        <taxon>Anthozoa</taxon>
        <taxon>Hexacorallia</taxon>
        <taxon>Scleractinia</taxon>
        <taxon>Astrocoeniina</taxon>
        <taxon>Pocilloporidae</taxon>
        <taxon>Stylophora</taxon>
    </lineage>
</organism>
<dbReference type="Gene3D" id="1.10.10.820">
    <property type="match status" value="1"/>
</dbReference>
<dbReference type="EMBL" id="LSMT01000301">
    <property type="protein sequence ID" value="PFX20835.1"/>
    <property type="molecule type" value="Genomic_DNA"/>
</dbReference>
<feature type="domain" description="MH2" evidence="13">
    <location>
        <begin position="901"/>
        <end position="1093"/>
    </location>
</feature>
<sequence length="1248" mass="139333">MAVNEGDDLAPLEPKTVNDGAIVELLRRRYNHHQIYTSVADILLSVNPFKDLSIYGPKVIKAYQDSQPSSQLSPHVYSKSKAIVRSMHHSSKSQCCVLTGDSASGKTESLKHILDYVVSVSSPTGASMKAKFSKGAKNFHVFHYLLYGLDIDEQQEYNLNAEYPHRYLSYDPSAVPPEDKTSKEILGKKYMELLKCMESVGFTKEEILNILKCLAAILHIGNIAFSSANPQTNSAFVKDPQPVKCASSLLGMSEDDMGESLIKGITYRKGRDNLAKMLYSRLFGWVVLKVNSCLRDKDNELRDYTGPSLGLLDVFGFEKCEINGLQQLCINTANEQLMHFYNQRVFAWEQVELESEGLKSQKISYYDNKKVVDLLLNPPQGLLPILEDESKTLSTDAAFVKKCSSANRKHSNYEMARLPYPSFTIRHYTAAVTYVAQGFINSNREMLDPSLLNCMQGSSNEFVGKLFRATISGTGSLSVHQERSAVPDILRQMKKNKNVQHLTATDSRQAERGFHTIGSQLRVSIAELMKKVLSCEVHFIRCIKPNSYQSPDRFDPDTVLAQVRALAVVETIQMRNLGFPVWFPFDVFIKRFGILVGLPSSASVKDTNQTCQKMLRQLAGPQGWRLGKTKVFLKYWCLDRLYTLLHRFDSMAVVIQKVVRGWLARSLYSRLKRLKVAQENNVKSFLNTIGDRSEAIFQHNTNQVREEDSKQKHKQNELANVNRQAWSPNLLNQKSPSTSSQASSFDFPDTGSAPTSPRLSPPQRSLSDISEGSISDVFGPDSPICPGPAKSRASDSSVSSVSDVFGPDSPTRPGPPKSRASDLSLGSVSDIFGPDSPTRPGPPKSRASDLSLGSVSDIFGPDSPTRPGPPKSRASDLSILSVESLFSNESETEFDAAPLVWCKITCFEREIPRSEFSIDRPSIIIDGSNNAFDVTRIGLGSLPPSSDPKVTKLRNYVGKGVEIVNDEQGNVWVTRGSKNKIFVKGHFLSEEVFASKGVLEKDVTLKVFDWESFASLVRHHCLEPKNFDSDIEERILSSTSVYFSFVVDGEDDVNTPCWAQLDVLSAFNQAKAACKYARERKLQEKQKKQNSLPPILRPKTKKSRELAAVAHFQEQIRPRRSVDTDKYNRKAWARTEVAMNPFLYGKKENLTIMKALQKETTKESRKSLDAAFPQSPSAAFGNSNDMTDAGPEQITVVIDRVDDVGELMNQETYTTTTQKSGREKPGKKVWAKKKFAEDKAEKAKKRSS</sequence>
<evidence type="ECO:0000256" key="5">
    <source>
        <dbReference type="ARBA" id="ARBA00022741"/>
    </source>
</evidence>
<dbReference type="InterPro" id="IPR027417">
    <property type="entry name" value="P-loop_NTPase"/>
</dbReference>
<name>A0A2B4RX62_STYPI</name>
<dbReference type="PANTHER" id="PTHR46256">
    <property type="entry name" value="AGAP011099-PA"/>
    <property type="match status" value="1"/>
</dbReference>
<dbReference type="GO" id="GO:0042995">
    <property type="term" value="C:cell projection"/>
    <property type="evidence" value="ECO:0007669"/>
    <property type="project" value="UniProtKB-SubCell"/>
</dbReference>
<keyword evidence="8 11" id="KW-0505">Motor protein</keyword>
<dbReference type="InterPro" id="IPR036961">
    <property type="entry name" value="Kinesin_motor_dom_sf"/>
</dbReference>
<proteinExistence type="inferred from homology"/>
<evidence type="ECO:0000256" key="1">
    <source>
        <dbReference type="ARBA" id="ARBA00004245"/>
    </source>
</evidence>
<feature type="compositionally biased region" description="Polar residues" evidence="12">
    <location>
        <begin position="1174"/>
        <end position="1186"/>
    </location>
</feature>
<comment type="subcellular location">
    <subcellularLocation>
        <location evidence="2">Cell projection</location>
    </subcellularLocation>
    <subcellularLocation>
        <location evidence="1">Cytoplasm</location>
        <location evidence="1">Cytoskeleton</location>
    </subcellularLocation>
</comment>
<evidence type="ECO:0000256" key="3">
    <source>
        <dbReference type="ARBA" id="ARBA00022490"/>
    </source>
</evidence>
<dbReference type="PRINTS" id="PR00193">
    <property type="entry name" value="MYOSINHEAVY"/>
</dbReference>
<dbReference type="PANTHER" id="PTHR46256:SF3">
    <property type="entry name" value="MYOSIN MOTOR DOMAIN-CONTAINING PROTEIN"/>
    <property type="match status" value="1"/>
</dbReference>
<dbReference type="Gene3D" id="2.60.200.10">
    <property type="match status" value="1"/>
</dbReference>
<dbReference type="GO" id="GO:0016459">
    <property type="term" value="C:myosin complex"/>
    <property type="evidence" value="ECO:0007669"/>
    <property type="project" value="UniProtKB-KW"/>
</dbReference>
<dbReference type="PROSITE" id="PS51076">
    <property type="entry name" value="MH2"/>
    <property type="match status" value="1"/>
</dbReference>
<feature type="compositionally biased region" description="Low complexity" evidence="12">
    <location>
        <begin position="735"/>
        <end position="744"/>
    </location>
</feature>
<dbReference type="InterPro" id="IPR001132">
    <property type="entry name" value="SMAD_dom_Dwarfin-type"/>
</dbReference>
<feature type="compositionally biased region" description="Low complexity" evidence="12">
    <location>
        <begin position="754"/>
        <end position="767"/>
    </location>
</feature>
<dbReference type="Gene3D" id="1.20.5.4820">
    <property type="match status" value="1"/>
</dbReference>
<evidence type="ECO:0000256" key="11">
    <source>
        <dbReference type="PROSITE-ProRule" id="PRU00782"/>
    </source>
</evidence>
<feature type="region of interest" description="Actin-binding" evidence="11">
    <location>
        <begin position="525"/>
        <end position="547"/>
    </location>
</feature>
<dbReference type="SMART" id="SM00242">
    <property type="entry name" value="MYSc"/>
    <property type="match status" value="1"/>
</dbReference>
<dbReference type="GO" id="GO:0005524">
    <property type="term" value="F:ATP binding"/>
    <property type="evidence" value="ECO:0007669"/>
    <property type="project" value="UniProtKB-UniRule"/>
</dbReference>
<feature type="compositionally biased region" description="Basic and acidic residues" evidence="12">
    <location>
        <begin position="704"/>
        <end position="716"/>
    </location>
</feature>
<accession>A0A2B4RX62</accession>
<feature type="binding site" evidence="11">
    <location>
        <begin position="100"/>
        <end position="107"/>
    </location>
    <ligand>
        <name>ATP</name>
        <dbReference type="ChEBI" id="CHEBI:30616"/>
    </ligand>
</feature>
<evidence type="ECO:0000256" key="2">
    <source>
        <dbReference type="ARBA" id="ARBA00004316"/>
    </source>
</evidence>
<dbReference type="GO" id="GO:0003779">
    <property type="term" value="F:actin binding"/>
    <property type="evidence" value="ECO:0007669"/>
    <property type="project" value="UniProtKB-KW"/>
</dbReference>
<evidence type="ECO:0000256" key="9">
    <source>
        <dbReference type="ARBA" id="ARBA00023212"/>
    </source>
</evidence>
<feature type="region of interest" description="Disordered" evidence="12">
    <location>
        <begin position="1210"/>
        <end position="1248"/>
    </location>
</feature>
<dbReference type="GO" id="GO:0006355">
    <property type="term" value="P:regulation of DNA-templated transcription"/>
    <property type="evidence" value="ECO:0007669"/>
    <property type="project" value="InterPro"/>
</dbReference>
<dbReference type="Gene3D" id="3.40.850.10">
    <property type="entry name" value="Kinesin motor domain"/>
    <property type="match status" value="2"/>
</dbReference>
<dbReference type="OrthoDB" id="6108017at2759"/>
<keyword evidence="11" id="KW-0009">Actin-binding</keyword>
<evidence type="ECO:0000256" key="7">
    <source>
        <dbReference type="ARBA" id="ARBA00023123"/>
    </source>
</evidence>
<dbReference type="InterPro" id="IPR001609">
    <property type="entry name" value="Myosin_head_motor_dom-like"/>
</dbReference>
<dbReference type="PROSITE" id="PS51456">
    <property type="entry name" value="MYOSIN_MOTOR"/>
    <property type="match status" value="1"/>
</dbReference>
<dbReference type="GO" id="GO:0004674">
    <property type="term" value="F:protein serine/threonine kinase activity"/>
    <property type="evidence" value="ECO:0007669"/>
    <property type="project" value="TreeGrafter"/>
</dbReference>
<keyword evidence="7 11" id="KW-0518">Myosin</keyword>
<feature type="compositionally biased region" description="Polar residues" evidence="12">
    <location>
        <begin position="717"/>
        <end position="734"/>
    </location>
</feature>
<gene>
    <name evidence="15" type="primary">MYO3B</name>
    <name evidence="15" type="ORF">AWC38_SpisGene14707</name>
</gene>
<keyword evidence="3" id="KW-0963">Cytoplasm</keyword>
<dbReference type="SUPFAM" id="SSF52540">
    <property type="entry name" value="P-loop containing nucleoside triphosphate hydrolases"/>
    <property type="match status" value="1"/>
</dbReference>